<dbReference type="RefSeq" id="WP_163948789.1">
    <property type="nucleotide sequence ID" value="NZ_JAAIKC010000005.1"/>
</dbReference>
<name>A0A6G4A1R6_9BACL</name>
<keyword evidence="4 7" id="KW-0812">Transmembrane</keyword>
<dbReference type="PANTHER" id="PTHR30561">
    <property type="entry name" value="SMR FAMILY PROTON-DEPENDENT DRUG EFFLUX TRANSPORTER SUGE"/>
    <property type="match status" value="1"/>
</dbReference>
<dbReference type="EMBL" id="JAAIKC010000005">
    <property type="protein sequence ID" value="NEW07587.1"/>
    <property type="molecule type" value="Genomic_DNA"/>
</dbReference>
<evidence type="ECO:0000256" key="4">
    <source>
        <dbReference type="ARBA" id="ARBA00022692"/>
    </source>
</evidence>
<sequence>MAWLLLVVSGFGEIFSVMGLNKLSKGFNLKGLLLLVFSLGTSFYLLSIALQTIPMGTAYGIWTGIGTIGVTVVGMLVYGESRDVRRLLFIGMIMVSTIGLKLVS</sequence>
<dbReference type="PANTHER" id="PTHR30561:SF0">
    <property type="entry name" value="GUANIDINIUM EXPORTER"/>
    <property type="match status" value="1"/>
</dbReference>
<dbReference type="GO" id="GO:0022857">
    <property type="term" value="F:transmembrane transporter activity"/>
    <property type="evidence" value="ECO:0007669"/>
    <property type="project" value="InterPro"/>
</dbReference>
<evidence type="ECO:0000256" key="6">
    <source>
        <dbReference type="ARBA" id="ARBA00023136"/>
    </source>
</evidence>
<dbReference type="Gene3D" id="1.10.3730.20">
    <property type="match status" value="1"/>
</dbReference>
<organism evidence="9">
    <name type="scientific">Paenibacillus sp. SYP-B3998</name>
    <dbReference type="NCBI Taxonomy" id="2678564"/>
    <lineage>
        <taxon>Bacteria</taxon>
        <taxon>Bacillati</taxon>
        <taxon>Bacillota</taxon>
        <taxon>Bacilli</taxon>
        <taxon>Bacillales</taxon>
        <taxon>Paenibacillaceae</taxon>
        <taxon>Paenibacillus</taxon>
    </lineage>
</organism>
<evidence type="ECO:0000256" key="2">
    <source>
        <dbReference type="ARBA" id="ARBA00022448"/>
    </source>
</evidence>
<evidence type="ECO:0000256" key="1">
    <source>
        <dbReference type="ARBA" id="ARBA00004651"/>
    </source>
</evidence>
<comment type="similarity">
    <text evidence="7">Belongs to the drug/metabolite transporter (DMT) superfamily. Small multidrug resistance (SMR) (TC 2.A.7.1) family.</text>
</comment>
<dbReference type="GO" id="GO:0005886">
    <property type="term" value="C:plasma membrane"/>
    <property type="evidence" value="ECO:0007669"/>
    <property type="project" value="UniProtKB-SubCell"/>
</dbReference>
<keyword evidence="6 8" id="KW-0472">Membrane</keyword>
<feature type="transmembrane region" description="Helical" evidence="8">
    <location>
        <begin position="32"/>
        <end position="50"/>
    </location>
</feature>
<dbReference type="Pfam" id="PF00893">
    <property type="entry name" value="Multi_Drug_Res"/>
    <property type="match status" value="1"/>
</dbReference>
<keyword evidence="3" id="KW-1003">Cell membrane</keyword>
<evidence type="ECO:0000256" key="7">
    <source>
        <dbReference type="RuleBase" id="RU003942"/>
    </source>
</evidence>
<keyword evidence="5 8" id="KW-1133">Transmembrane helix</keyword>
<comment type="caution">
    <text evidence="9">The sequence shown here is derived from an EMBL/GenBank/DDBJ whole genome shotgun (WGS) entry which is preliminary data.</text>
</comment>
<comment type="subcellular location">
    <subcellularLocation>
        <location evidence="1 7">Cell membrane</location>
        <topology evidence="1 7">Multi-pass membrane protein</topology>
    </subcellularLocation>
</comment>
<evidence type="ECO:0000256" key="8">
    <source>
        <dbReference type="SAM" id="Phobius"/>
    </source>
</evidence>
<dbReference type="InterPro" id="IPR000390">
    <property type="entry name" value="Small_drug/metabolite_transptr"/>
</dbReference>
<evidence type="ECO:0000256" key="3">
    <source>
        <dbReference type="ARBA" id="ARBA00022475"/>
    </source>
</evidence>
<dbReference type="SUPFAM" id="SSF103481">
    <property type="entry name" value="Multidrug resistance efflux transporter EmrE"/>
    <property type="match status" value="1"/>
</dbReference>
<evidence type="ECO:0000256" key="5">
    <source>
        <dbReference type="ARBA" id="ARBA00022989"/>
    </source>
</evidence>
<reference evidence="9" key="1">
    <citation type="submission" date="2020-02" db="EMBL/GenBank/DDBJ databases">
        <authorList>
            <person name="Shen X.-R."/>
            <person name="Zhang Y.-X."/>
        </authorList>
    </citation>
    <scope>NUCLEOTIDE SEQUENCE</scope>
    <source>
        <strain evidence="9">SYP-B3998</strain>
    </source>
</reference>
<accession>A0A6G4A1R6</accession>
<feature type="transmembrane region" description="Helical" evidence="8">
    <location>
        <begin position="84"/>
        <end position="103"/>
    </location>
</feature>
<dbReference type="InterPro" id="IPR045324">
    <property type="entry name" value="Small_multidrug_res"/>
</dbReference>
<proteinExistence type="inferred from homology"/>
<dbReference type="AlphaFoldDB" id="A0A6G4A1R6"/>
<protein>
    <submittedName>
        <fullName evidence="9">Multidrug efflux SMR transporter</fullName>
    </submittedName>
</protein>
<dbReference type="InterPro" id="IPR037185">
    <property type="entry name" value="EmrE-like"/>
</dbReference>
<gene>
    <name evidence="9" type="ORF">GK047_16390</name>
</gene>
<evidence type="ECO:0000313" key="9">
    <source>
        <dbReference type="EMBL" id="NEW07587.1"/>
    </source>
</evidence>
<feature type="transmembrane region" description="Helical" evidence="8">
    <location>
        <begin position="57"/>
        <end position="78"/>
    </location>
</feature>
<keyword evidence="2" id="KW-0813">Transport</keyword>